<proteinExistence type="predicted"/>
<keyword evidence="6" id="KW-0472">Membrane</keyword>
<evidence type="ECO:0000256" key="6">
    <source>
        <dbReference type="ARBA" id="ARBA00023136"/>
    </source>
</evidence>
<reference evidence="7" key="1">
    <citation type="journal article" date="2020" name="Stud. Mycol.">
        <title>101 Dothideomycetes genomes: a test case for predicting lifestyles and emergence of pathogens.</title>
        <authorList>
            <person name="Haridas S."/>
            <person name="Albert R."/>
            <person name="Binder M."/>
            <person name="Bloem J."/>
            <person name="Labutti K."/>
            <person name="Salamov A."/>
            <person name="Andreopoulos B."/>
            <person name="Baker S."/>
            <person name="Barry K."/>
            <person name="Bills G."/>
            <person name="Bluhm B."/>
            <person name="Cannon C."/>
            <person name="Castanera R."/>
            <person name="Culley D."/>
            <person name="Daum C."/>
            <person name="Ezra D."/>
            <person name="Gonzalez J."/>
            <person name="Henrissat B."/>
            <person name="Kuo A."/>
            <person name="Liang C."/>
            <person name="Lipzen A."/>
            <person name="Lutzoni F."/>
            <person name="Magnuson J."/>
            <person name="Mondo S."/>
            <person name="Nolan M."/>
            <person name="Ohm R."/>
            <person name="Pangilinan J."/>
            <person name="Park H.-J."/>
            <person name="Ramirez L."/>
            <person name="Alfaro M."/>
            <person name="Sun H."/>
            <person name="Tritt A."/>
            <person name="Yoshinaga Y."/>
            <person name="Zwiers L.-H."/>
            <person name="Turgeon B."/>
            <person name="Goodwin S."/>
            <person name="Spatafora J."/>
            <person name="Crous P."/>
            <person name="Grigoriev I."/>
        </authorList>
    </citation>
    <scope>NUCLEOTIDE SEQUENCE</scope>
    <source>
        <strain evidence="7">Tuck. ex Michener</strain>
    </source>
</reference>
<keyword evidence="4" id="KW-0256">Endoplasmic reticulum</keyword>
<dbReference type="InterPro" id="IPR029058">
    <property type="entry name" value="AB_hydrolase_fold"/>
</dbReference>
<dbReference type="InterPro" id="IPR052374">
    <property type="entry name" value="SERAC1"/>
</dbReference>
<dbReference type="Proteomes" id="UP000800092">
    <property type="component" value="Unassembled WGS sequence"/>
</dbReference>
<dbReference type="OrthoDB" id="5086500at2759"/>
<evidence type="ECO:0000256" key="2">
    <source>
        <dbReference type="ARBA" id="ARBA00004240"/>
    </source>
</evidence>
<evidence type="ECO:0000256" key="4">
    <source>
        <dbReference type="ARBA" id="ARBA00022824"/>
    </source>
</evidence>
<dbReference type="GO" id="GO:0005783">
    <property type="term" value="C:endoplasmic reticulum"/>
    <property type="evidence" value="ECO:0007669"/>
    <property type="project" value="UniProtKB-SubCell"/>
</dbReference>
<evidence type="ECO:0000256" key="1">
    <source>
        <dbReference type="ARBA" id="ARBA00004173"/>
    </source>
</evidence>
<dbReference type="GO" id="GO:0016020">
    <property type="term" value="C:membrane"/>
    <property type="evidence" value="ECO:0007669"/>
    <property type="project" value="UniProtKB-SubCell"/>
</dbReference>
<protein>
    <recommendedName>
        <fullName evidence="9">DUF676 domain-containing protein</fullName>
    </recommendedName>
</protein>
<dbReference type="AlphaFoldDB" id="A0A6A6GTK4"/>
<name>A0A6A6GTK4_VIRVR</name>
<evidence type="ECO:0000313" key="7">
    <source>
        <dbReference type="EMBL" id="KAF2228898.1"/>
    </source>
</evidence>
<keyword evidence="5" id="KW-0496">Mitochondrion</keyword>
<dbReference type="PANTHER" id="PTHR48182">
    <property type="entry name" value="PROTEIN SERAC1"/>
    <property type="match status" value="1"/>
</dbReference>
<evidence type="ECO:0000313" key="8">
    <source>
        <dbReference type="Proteomes" id="UP000800092"/>
    </source>
</evidence>
<accession>A0A6A6GTK4</accession>
<evidence type="ECO:0000256" key="3">
    <source>
        <dbReference type="ARBA" id="ARBA00004370"/>
    </source>
</evidence>
<keyword evidence="8" id="KW-1185">Reference proteome</keyword>
<dbReference type="GO" id="GO:0005739">
    <property type="term" value="C:mitochondrion"/>
    <property type="evidence" value="ECO:0007669"/>
    <property type="project" value="UniProtKB-SubCell"/>
</dbReference>
<gene>
    <name evidence="7" type="ORF">EV356DRAFT_456844</name>
</gene>
<dbReference type="EMBL" id="ML991885">
    <property type="protein sequence ID" value="KAF2228898.1"/>
    <property type="molecule type" value="Genomic_DNA"/>
</dbReference>
<comment type="subcellular location">
    <subcellularLocation>
        <location evidence="2">Endoplasmic reticulum</location>
    </subcellularLocation>
    <subcellularLocation>
        <location evidence="3">Membrane</location>
    </subcellularLocation>
    <subcellularLocation>
        <location evidence="1">Mitochondrion</location>
    </subcellularLocation>
</comment>
<evidence type="ECO:0000256" key="5">
    <source>
        <dbReference type="ARBA" id="ARBA00023128"/>
    </source>
</evidence>
<sequence>MQATRRPIIFVAHGLGGIIVKSALIHSYAAQKTALKDHRSIKLSTYGIIFMGTPHQGSDGVQFGKLLMNIASVFVAVDDCIDKYLERDSEWLQQQLSQYGLISRDFTTKFAFEEFLTPTKLGPLIIVVPRASAVVPGAAHTETIAMHADHINMVKFASKEDIGYRTVSSHLWIMTQDATAIVRSRWEEENRIDTGMQTGFLSWVGSDEV</sequence>
<dbReference type="SUPFAM" id="SSF53474">
    <property type="entry name" value="alpha/beta-Hydrolases"/>
    <property type="match status" value="1"/>
</dbReference>
<evidence type="ECO:0008006" key="9">
    <source>
        <dbReference type="Google" id="ProtNLM"/>
    </source>
</evidence>
<organism evidence="7 8">
    <name type="scientific">Viridothelium virens</name>
    <name type="common">Speckled blister lichen</name>
    <name type="synonym">Trypethelium virens</name>
    <dbReference type="NCBI Taxonomy" id="1048519"/>
    <lineage>
        <taxon>Eukaryota</taxon>
        <taxon>Fungi</taxon>
        <taxon>Dikarya</taxon>
        <taxon>Ascomycota</taxon>
        <taxon>Pezizomycotina</taxon>
        <taxon>Dothideomycetes</taxon>
        <taxon>Dothideomycetes incertae sedis</taxon>
        <taxon>Trypetheliales</taxon>
        <taxon>Trypetheliaceae</taxon>
        <taxon>Viridothelium</taxon>
    </lineage>
</organism>
<dbReference type="PANTHER" id="PTHR48182:SF2">
    <property type="entry name" value="PROTEIN SERAC1"/>
    <property type="match status" value="1"/>
</dbReference>
<dbReference type="Gene3D" id="3.40.50.1820">
    <property type="entry name" value="alpha/beta hydrolase"/>
    <property type="match status" value="1"/>
</dbReference>